<gene>
    <name evidence="1" type="ORF">AcetOrient_orf01814</name>
</gene>
<evidence type="ECO:0000313" key="2">
    <source>
        <dbReference type="Proteomes" id="UP000270034"/>
    </source>
</evidence>
<protein>
    <submittedName>
        <fullName evidence="1">Uncharacterized protein</fullName>
    </submittedName>
</protein>
<reference evidence="1 2" key="1">
    <citation type="submission" date="2018-02" db="EMBL/GenBank/DDBJ databases">
        <title>Acetobacter orientalis genome.</title>
        <authorList>
            <person name="Nakashima N."/>
            <person name="Tamura T."/>
        </authorList>
    </citation>
    <scope>NUCLEOTIDE SEQUENCE [LARGE SCALE GENOMIC DNA]</scope>
    <source>
        <strain evidence="1 2">FAN1</strain>
    </source>
</reference>
<name>A0A2Z5ZFV8_9PROT</name>
<sequence>MALWHKTALKHCFMNSAHYVSVRLKWLGLWGARSSLYGILSGK</sequence>
<dbReference type="Proteomes" id="UP000270034">
    <property type="component" value="Chromosome"/>
</dbReference>
<proteinExistence type="predicted"/>
<accession>A0A2Z5ZFV8</accession>
<dbReference type="EMBL" id="AP018515">
    <property type="protein sequence ID" value="BBC79564.1"/>
    <property type="molecule type" value="Genomic_DNA"/>
</dbReference>
<evidence type="ECO:0000313" key="1">
    <source>
        <dbReference type="EMBL" id="BBC79564.1"/>
    </source>
</evidence>
<dbReference type="KEGG" id="aot:AcetOri_orf01814"/>
<organism evidence="1 2">
    <name type="scientific">Acetobacter orientalis</name>
    <dbReference type="NCBI Taxonomy" id="146474"/>
    <lineage>
        <taxon>Bacteria</taxon>
        <taxon>Pseudomonadati</taxon>
        <taxon>Pseudomonadota</taxon>
        <taxon>Alphaproteobacteria</taxon>
        <taxon>Acetobacterales</taxon>
        <taxon>Acetobacteraceae</taxon>
        <taxon>Acetobacter</taxon>
    </lineage>
</organism>
<dbReference type="AlphaFoldDB" id="A0A2Z5ZFV8"/>